<dbReference type="EMBL" id="BMAW01090509">
    <property type="protein sequence ID" value="GFS45239.1"/>
    <property type="molecule type" value="Genomic_DNA"/>
</dbReference>
<comment type="caution">
    <text evidence="2">The sequence shown here is derived from an EMBL/GenBank/DDBJ whole genome shotgun (WGS) entry which is preliminary data.</text>
</comment>
<evidence type="ECO:0000313" key="3">
    <source>
        <dbReference type="Proteomes" id="UP000887013"/>
    </source>
</evidence>
<sequence length="81" mass="9526">MDPKVKDKTGGKKKPKKMISMEVKDEIIAKHERGVRSKRRNDITSDEERDSDCYSSERRRPLGTTGSTKNYRREEDREKLL</sequence>
<feature type="compositionally biased region" description="Basic and acidic residues" evidence="1">
    <location>
        <begin position="71"/>
        <end position="81"/>
    </location>
</feature>
<reference evidence="2" key="1">
    <citation type="submission" date="2020-08" db="EMBL/GenBank/DDBJ databases">
        <title>Multicomponent nature underlies the extraordinary mechanical properties of spider dragline silk.</title>
        <authorList>
            <person name="Kono N."/>
            <person name="Nakamura H."/>
            <person name="Mori M."/>
            <person name="Yoshida Y."/>
            <person name="Ohtoshi R."/>
            <person name="Malay A.D."/>
            <person name="Moran D.A.P."/>
            <person name="Tomita M."/>
            <person name="Numata K."/>
            <person name="Arakawa K."/>
        </authorList>
    </citation>
    <scope>NUCLEOTIDE SEQUENCE</scope>
</reference>
<protein>
    <submittedName>
        <fullName evidence="2">Uncharacterized protein</fullName>
    </submittedName>
</protein>
<evidence type="ECO:0000313" key="2">
    <source>
        <dbReference type="EMBL" id="GFS45239.1"/>
    </source>
</evidence>
<dbReference type="AlphaFoldDB" id="A0A8X6MEE7"/>
<feature type="compositionally biased region" description="Basic and acidic residues" evidence="1">
    <location>
        <begin position="1"/>
        <end position="10"/>
    </location>
</feature>
<gene>
    <name evidence="2" type="ORF">NPIL_279081</name>
</gene>
<organism evidence="2 3">
    <name type="scientific">Nephila pilipes</name>
    <name type="common">Giant wood spider</name>
    <name type="synonym">Nephila maculata</name>
    <dbReference type="NCBI Taxonomy" id="299642"/>
    <lineage>
        <taxon>Eukaryota</taxon>
        <taxon>Metazoa</taxon>
        <taxon>Ecdysozoa</taxon>
        <taxon>Arthropoda</taxon>
        <taxon>Chelicerata</taxon>
        <taxon>Arachnida</taxon>
        <taxon>Araneae</taxon>
        <taxon>Araneomorphae</taxon>
        <taxon>Entelegynae</taxon>
        <taxon>Araneoidea</taxon>
        <taxon>Nephilidae</taxon>
        <taxon>Nephila</taxon>
    </lineage>
</organism>
<keyword evidence="3" id="KW-1185">Reference proteome</keyword>
<feature type="region of interest" description="Disordered" evidence="1">
    <location>
        <begin position="1"/>
        <end position="81"/>
    </location>
</feature>
<proteinExistence type="predicted"/>
<feature type="compositionally biased region" description="Basic and acidic residues" evidence="1">
    <location>
        <begin position="22"/>
        <end position="43"/>
    </location>
</feature>
<feature type="compositionally biased region" description="Basic and acidic residues" evidence="1">
    <location>
        <begin position="51"/>
        <end position="60"/>
    </location>
</feature>
<accession>A0A8X6MEE7</accession>
<dbReference type="Proteomes" id="UP000887013">
    <property type="component" value="Unassembled WGS sequence"/>
</dbReference>
<name>A0A8X6MEE7_NEPPI</name>
<evidence type="ECO:0000256" key="1">
    <source>
        <dbReference type="SAM" id="MobiDB-lite"/>
    </source>
</evidence>